<evidence type="ECO:0000313" key="2">
    <source>
        <dbReference type="Proteomes" id="UP000299102"/>
    </source>
</evidence>
<protein>
    <submittedName>
        <fullName evidence="1">Uncharacterized protein</fullName>
    </submittedName>
</protein>
<keyword evidence="2" id="KW-1185">Reference proteome</keyword>
<organism evidence="1 2">
    <name type="scientific">Eumeta variegata</name>
    <name type="common">Bagworm moth</name>
    <name type="synonym">Eumeta japonica</name>
    <dbReference type="NCBI Taxonomy" id="151549"/>
    <lineage>
        <taxon>Eukaryota</taxon>
        <taxon>Metazoa</taxon>
        <taxon>Ecdysozoa</taxon>
        <taxon>Arthropoda</taxon>
        <taxon>Hexapoda</taxon>
        <taxon>Insecta</taxon>
        <taxon>Pterygota</taxon>
        <taxon>Neoptera</taxon>
        <taxon>Endopterygota</taxon>
        <taxon>Lepidoptera</taxon>
        <taxon>Glossata</taxon>
        <taxon>Ditrysia</taxon>
        <taxon>Tineoidea</taxon>
        <taxon>Psychidae</taxon>
        <taxon>Oiketicinae</taxon>
        <taxon>Eumeta</taxon>
    </lineage>
</organism>
<reference evidence="1 2" key="1">
    <citation type="journal article" date="2019" name="Commun. Biol.">
        <title>The bagworm genome reveals a unique fibroin gene that provides high tensile strength.</title>
        <authorList>
            <person name="Kono N."/>
            <person name="Nakamura H."/>
            <person name="Ohtoshi R."/>
            <person name="Tomita M."/>
            <person name="Numata K."/>
            <person name="Arakawa K."/>
        </authorList>
    </citation>
    <scope>NUCLEOTIDE SEQUENCE [LARGE SCALE GENOMIC DNA]</scope>
</reference>
<dbReference type="EMBL" id="BGZK01000270">
    <property type="protein sequence ID" value="GBP33164.1"/>
    <property type="molecule type" value="Genomic_DNA"/>
</dbReference>
<evidence type="ECO:0000313" key="1">
    <source>
        <dbReference type="EMBL" id="GBP33164.1"/>
    </source>
</evidence>
<sequence>MRNILQGVCGAGRRTTNAAVRGAQARSARCVPLIPFLCGPRHATDHDKIKNNQYFRAICWHHRRRSRPAGTKAVLRGKRTCEPSESRWLPSPMDTHQPRRVISALPTPWIRTGYSMEKVGGRKSR</sequence>
<name>A0A4C1V576_EUMVA</name>
<dbReference type="AlphaFoldDB" id="A0A4C1V576"/>
<dbReference type="Proteomes" id="UP000299102">
    <property type="component" value="Unassembled WGS sequence"/>
</dbReference>
<comment type="caution">
    <text evidence="1">The sequence shown here is derived from an EMBL/GenBank/DDBJ whole genome shotgun (WGS) entry which is preliminary data.</text>
</comment>
<accession>A0A4C1V576</accession>
<gene>
    <name evidence="1" type="ORF">EVAR_14845_1</name>
</gene>
<proteinExistence type="predicted"/>